<gene>
    <name evidence="1" type="ORF">A3Q56_01423</name>
</gene>
<reference evidence="1 2" key="1">
    <citation type="submission" date="2016-04" db="EMBL/GenBank/DDBJ databases">
        <title>The genome of Intoshia linei affirms orthonectids as highly simplified spiralians.</title>
        <authorList>
            <person name="Mikhailov K.V."/>
            <person name="Slusarev G.S."/>
            <person name="Nikitin M.A."/>
            <person name="Logacheva M.D."/>
            <person name="Penin A."/>
            <person name="Aleoshin V."/>
            <person name="Panchin Y.V."/>
        </authorList>
    </citation>
    <scope>NUCLEOTIDE SEQUENCE [LARGE SCALE GENOMIC DNA]</scope>
    <source>
        <strain evidence="1">Intl2013</strain>
        <tissue evidence="1">Whole animal</tissue>
    </source>
</reference>
<protein>
    <submittedName>
        <fullName evidence="1">Uncharacterized protein</fullName>
    </submittedName>
</protein>
<sequence length="115" mass="13010">MICYGKVILDCGIMKNTSFYVTDTPNILGCKILIESGAITVNQVELQPVRLNHQNKITFTPKIINTETICTIDSKMASMLFINPEFTSVTKKYSTFWFKSRQVQYGNISFNKANG</sequence>
<name>A0A177BBD6_9BILA</name>
<dbReference type="Proteomes" id="UP000078046">
    <property type="component" value="Unassembled WGS sequence"/>
</dbReference>
<evidence type="ECO:0000313" key="1">
    <source>
        <dbReference type="EMBL" id="OAF70841.1"/>
    </source>
</evidence>
<proteinExistence type="predicted"/>
<keyword evidence="2" id="KW-1185">Reference proteome</keyword>
<organism evidence="1 2">
    <name type="scientific">Intoshia linei</name>
    <dbReference type="NCBI Taxonomy" id="1819745"/>
    <lineage>
        <taxon>Eukaryota</taxon>
        <taxon>Metazoa</taxon>
        <taxon>Spiralia</taxon>
        <taxon>Lophotrochozoa</taxon>
        <taxon>Mesozoa</taxon>
        <taxon>Orthonectida</taxon>
        <taxon>Rhopaluridae</taxon>
        <taxon>Intoshia</taxon>
    </lineage>
</organism>
<dbReference type="AlphaFoldDB" id="A0A177BBD6"/>
<evidence type="ECO:0000313" key="2">
    <source>
        <dbReference type="Proteomes" id="UP000078046"/>
    </source>
</evidence>
<accession>A0A177BBD6</accession>
<dbReference type="EMBL" id="LWCA01000106">
    <property type="protein sequence ID" value="OAF70841.1"/>
    <property type="molecule type" value="Genomic_DNA"/>
</dbReference>
<comment type="caution">
    <text evidence="1">The sequence shown here is derived from an EMBL/GenBank/DDBJ whole genome shotgun (WGS) entry which is preliminary data.</text>
</comment>